<reference evidence="1 2" key="1">
    <citation type="journal article" date="2022" name="DNA Res.">
        <title>Chromosomal-level genome assembly of the orchid tree Bauhinia variegata (Leguminosae; Cercidoideae) supports the allotetraploid origin hypothesis of Bauhinia.</title>
        <authorList>
            <person name="Zhong Y."/>
            <person name="Chen Y."/>
            <person name="Zheng D."/>
            <person name="Pang J."/>
            <person name="Liu Y."/>
            <person name="Luo S."/>
            <person name="Meng S."/>
            <person name="Qian L."/>
            <person name="Wei D."/>
            <person name="Dai S."/>
            <person name="Zhou R."/>
        </authorList>
    </citation>
    <scope>NUCLEOTIDE SEQUENCE [LARGE SCALE GENOMIC DNA]</scope>
    <source>
        <strain evidence="1">BV-YZ2020</strain>
    </source>
</reference>
<keyword evidence="2" id="KW-1185">Reference proteome</keyword>
<organism evidence="1 2">
    <name type="scientific">Bauhinia variegata</name>
    <name type="common">Purple orchid tree</name>
    <name type="synonym">Phanera variegata</name>
    <dbReference type="NCBI Taxonomy" id="167791"/>
    <lineage>
        <taxon>Eukaryota</taxon>
        <taxon>Viridiplantae</taxon>
        <taxon>Streptophyta</taxon>
        <taxon>Embryophyta</taxon>
        <taxon>Tracheophyta</taxon>
        <taxon>Spermatophyta</taxon>
        <taxon>Magnoliopsida</taxon>
        <taxon>eudicotyledons</taxon>
        <taxon>Gunneridae</taxon>
        <taxon>Pentapetalae</taxon>
        <taxon>rosids</taxon>
        <taxon>fabids</taxon>
        <taxon>Fabales</taxon>
        <taxon>Fabaceae</taxon>
        <taxon>Cercidoideae</taxon>
        <taxon>Cercideae</taxon>
        <taxon>Bauhiniinae</taxon>
        <taxon>Bauhinia</taxon>
    </lineage>
</organism>
<sequence length="418" mass="47546">MEKRHQTLQSQVGFHILELPVQILYDILAKLPVRSIFCCRCVCKTFRKLVTDAYFANLYISRAPTSFVVVTEQLRLFWIECFSGPHCLNPASSSASRFAEVGNPSSSETLGSGIDQIGNQIDRLEEKFTKRYIRLEIDMKLVNSCNGFLCLYHSDMENRNLYYLCNPILGEFVMLPPTLSDGHQFLGFSAFGYDPKSKKYKILQLVQKLDKVVGELYTLGENSWRIIEENAAHAKPESSFQPSVNGALHWVTDSSKSSEMIYSFDLHTDEFKPVAPPSHLDVKKISWSSVGVLEGCLCLCYVSEGTVFEAWLMKEYGIKETWTQKFTIDINSYCGLRIEDKHKPIGFTSYGDMWLKCDSDSCSMVSYSPKSASFKVIDNGTIPRFNATPHVLSFVSLREIVDFRTTHLKLEIIKPKKN</sequence>
<dbReference type="EMBL" id="CM039438">
    <property type="protein sequence ID" value="KAI4298895.1"/>
    <property type="molecule type" value="Genomic_DNA"/>
</dbReference>
<name>A0ACB9KPB1_BAUVA</name>
<evidence type="ECO:0000313" key="1">
    <source>
        <dbReference type="EMBL" id="KAI4298895.1"/>
    </source>
</evidence>
<gene>
    <name evidence="1" type="ORF">L6164_032408</name>
</gene>
<proteinExistence type="predicted"/>
<evidence type="ECO:0000313" key="2">
    <source>
        <dbReference type="Proteomes" id="UP000828941"/>
    </source>
</evidence>
<accession>A0ACB9KPB1</accession>
<comment type="caution">
    <text evidence="1">The sequence shown here is derived from an EMBL/GenBank/DDBJ whole genome shotgun (WGS) entry which is preliminary data.</text>
</comment>
<protein>
    <submittedName>
        <fullName evidence="1">Uncharacterized protein</fullName>
    </submittedName>
</protein>
<dbReference type="Proteomes" id="UP000828941">
    <property type="component" value="Chromosome 13"/>
</dbReference>